<accession>A0A919L8M7</accession>
<evidence type="ECO:0000313" key="2">
    <source>
        <dbReference type="EMBL" id="GHH88795.1"/>
    </source>
</evidence>
<dbReference type="EMBL" id="BNAT01000011">
    <property type="protein sequence ID" value="GHH88795.1"/>
    <property type="molecule type" value="Genomic_DNA"/>
</dbReference>
<comment type="caution">
    <text evidence="2">The sequence shown here is derived from an EMBL/GenBank/DDBJ whole genome shotgun (WGS) entry which is preliminary data.</text>
</comment>
<proteinExistence type="predicted"/>
<sequence length="95" mass="10793">MAAPSALRDKKKPAAIEDYLERLRRAYAWVYSYEEEWAKVWAKDTGLPEDVHAFTELKLIPRKVGFAAFTDPRFSGGLPPSTTSPRPSEVLREDP</sequence>
<protein>
    <submittedName>
        <fullName evidence="2">Uncharacterized protein</fullName>
    </submittedName>
</protein>
<reference evidence="2" key="2">
    <citation type="submission" date="2020-09" db="EMBL/GenBank/DDBJ databases">
        <authorList>
            <person name="Sun Q."/>
            <person name="Zhou Y."/>
        </authorList>
    </citation>
    <scope>NUCLEOTIDE SEQUENCE</scope>
    <source>
        <strain evidence="2">CGMCC 4.7403</strain>
    </source>
</reference>
<name>A0A919L8M7_9ACTN</name>
<dbReference type="AlphaFoldDB" id="A0A919L8M7"/>
<evidence type="ECO:0000313" key="3">
    <source>
        <dbReference type="Proteomes" id="UP000603227"/>
    </source>
</evidence>
<gene>
    <name evidence="2" type="ORF">GCM10017771_35590</name>
</gene>
<dbReference type="Gene3D" id="3.40.190.10">
    <property type="entry name" value="Periplasmic binding protein-like II"/>
    <property type="match status" value="1"/>
</dbReference>
<dbReference type="Proteomes" id="UP000603227">
    <property type="component" value="Unassembled WGS sequence"/>
</dbReference>
<feature type="region of interest" description="Disordered" evidence="1">
    <location>
        <begin position="71"/>
        <end position="95"/>
    </location>
</feature>
<keyword evidence="3" id="KW-1185">Reference proteome</keyword>
<organism evidence="2 3">
    <name type="scientific">Streptomyces capitiformicae</name>
    <dbReference type="NCBI Taxonomy" id="2014920"/>
    <lineage>
        <taxon>Bacteria</taxon>
        <taxon>Bacillati</taxon>
        <taxon>Actinomycetota</taxon>
        <taxon>Actinomycetes</taxon>
        <taxon>Kitasatosporales</taxon>
        <taxon>Streptomycetaceae</taxon>
        <taxon>Streptomyces</taxon>
    </lineage>
</organism>
<evidence type="ECO:0000256" key="1">
    <source>
        <dbReference type="SAM" id="MobiDB-lite"/>
    </source>
</evidence>
<reference evidence="2" key="1">
    <citation type="journal article" date="2014" name="Int. J. Syst. Evol. Microbiol.">
        <title>Complete genome sequence of Corynebacterium casei LMG S-19264T (=DSM 44701T), isolated from a smear-ripened cheese.</title>
        <authorList>
            <consortium name="US DOE Joint Genome Institute (JGI-PGF)"/>
            <person name="Walter F."/>
            <person name="Albersmeier A."/>
            <person name="Kalinowski J."/>
            <person name="Ruckert C."/>
        </authorList>
    </citation>
    <scope>NUCLEOTIDE SEQUENCE</scope>
    <source>
        <strain evidence="2">CGMCC 4.7403</strain>
    </source>
</reference>